<dbReference type="InterPro" id="IPR011989">
    <property type="entry name" value="ARM-like"/>
</dbReference>
<evidence type="ECO:0000313" key="1">
    <source>
        <dbReference type="EMBL" id="GHO58276.1"/>
    </source>
</evidence>
<dbReference type="RefSeq" id="WP_201374606.1">
    <property type="nucleotide sequence ID" value="NZ_BNJG01000003.1"/>
</dbReference>
<evidence type="ECO:0000313" key="2">
    <source>
        <dbReference type="Proteomes" id="UP000654345"/>
    </source>
</evidence>
<dbReference type="EMBL" id="BNJG01000003">
    <property type="protein sequence ID" value="GHO58276.1"/>
    <property type="molecule type" value="Genomic_DNA"/>
</dbReference>
<dbReference type="SUPFAM" id="SSF48371">
    <property type="entry name" value="ARM repeat"/>
    <property type="match status" value="1"/>
</dbReference>
<dbReference type="InterPro" id="IPR016024">
    <property type="entry name" value="ARM-type_fold"/>
</dbReference>
<proteinExistence type="predicted"/>
<name>A0ABQ3UZY4_9CHLR</name>
<organism evidence="1 2">
    <name type="scientific">Ktedonobacter robiniae</name>
    <dbReference type="NCBI Taxonomy" id="2778365"/>
    <lineage>
        <taxon>Bacteria</taxon>
        <taxon>Bacillati</taxon>
        <taxon>Chloroflexota</taxon>
        <taxon>Ktedonobacteria</taxon>
        <taxon>Ktedonobacterales</taxon>
        <taxon>Ktedonobacteraceae</taxon>
        <taxon>Ktedonobacter</taxon>
    </lineage>
</organism>
<gene>
    <name evidence="1" type="ORF">KSB_67510</name>
</gene>
<dbReference type="Proteomes" id="UP000654345">
    <property type="component" value="Unassembled WGS sequence"/>
</dbReference>
<accession>A0ABQ3UZY4</accession>
<sequence length="231" mass="25223">MLEQLLDEALQATRLGNKPKADQLLYQLADASDGVVDVLVKALRHPGKARQALAIRALHLIGYPKNEPAIPELIYHIGDPNLLGWSEAVETLTDMGPDVIVPHLIQALLEKGPPYHADAGKNQTWAYDVEGLCTMLSMKTIADDYALRCCPTVHCLLSQAGFSQAAGASPDVDTLLDVVERAGDQVAYVLPTLIALVKKQRESEVGKHAQKLISAFPEEALTDYKLQLRQL</sequence>
<protein>
    <recommendedName>
        <fullName evidence="3">HEAT repeat domain-containing protein</fullName>
    </recommendedName>
</protein>
<keyword evidence="2" id="KW-1185">Reference proteome</keyword>
<reference evidence="1 2" key="1">
    <citation type="journal article" date="2021" name="Int. J. Syst. Evol. Microbiol.">
        <title>Reticulibacter mediterranei gen. nov., sp. nov., within the new family Reticulibacteraceae fam. nov., and Ktedonospora formicarum gen. nov., sp. nov., Ktedonobacter robiniae sp. nov., Dictyobacter formicarum sp. nov. and Dictyobacter arantiisoli sp. nov., belonging to the class Ktedonobacteria.</title>
        <authorList>
            <person name="Yabe S."/>
            <person name="Zheng Y."/>
            <person name="Wang C.M."/>
            <person name="Sakai Y."/>
            <person name="Abe K."/>
            <person name="Yokota A."/>
            <person name="Donadio S."/>
            <person name="Cavaletti L."/>
            <person name="Monciardini P."/>
        </authorList>
    </citation>
    <scope>NUCLEOTIDE SEQUENCE [LARGE SCALE GENOMIC DNA]</scope>
    <source>
        <strain evidence="1 2">SOSP1-30</strain>
    </source>
</reference>
<evidence type="ECO:0008006" key="3">
    <source>
        <dbReference type="Google" id="ProtNLM"/>
    </source>
</evidence>
<dbReference type="Gene3D" id="1.25.10.10">
    <property type="entry name" value="Leucine-rich Repeat Variant"/>
    <property type="match status" value="1"/>
</dbReference>
<comment type="caution">
    <text evidence="1">The sequence shown here is derived from an EMBL/GenBank/DDBJ whole genome shotgun (WGS) entry which is preliminary data.</text>
</comment>